<evidence type="ECO:0000256" key="1">
    <source>
        <dbReference type="SAM" id="MobiDB-lite"/>
    </source>
</evidence>
<organism evidence="2 3">
    <name type="scientific">Potamilus streckersoni</name>
    <dbReference type="NCBI Taxonomy" id="2493646"/>
    <lineage>
        <taxon>Eukaryota</taxon>
        <taxon>Metazoa</taxon>
        <taxon>Spiralia</taxon>
        <taxon>Lophotrochozoa</taxon>
        <taxon>Mollusca</taxon>
        <taxon>Bivalvia</taxon>
        <taxon>Autobranchia</taxon>
        <taxon>Heteroconchia</taxon>
        <taxon>Palaeoheterodonta</taxon>
        <taxon>Unionida</taxon>
        <taxon>Unionoidea</taxon>
        <taxon>Unionidae</taxon>
        <taxon>Ambleminae</taxon>
        <taxon>Lampsilini</taxon>
        <taxon>Potamilus</taxon>
    </lineage>
</organism>
<reference evidence="2" key="2">
    <citation type="journal article" date="2021" name="Genome Biol. Evol.">
        <title>Developing a high-quality reference genome for a parasitic bivalve with doubly uniparental inheritance (Bivalvia: Unionida).</title>
        <authorList>
            <person name="Smith C.H."/>
        </authorList>
    </citation>
    <scope>NUCLEOTIDE SEQUENCE</scope>
    <source>
        <strain evidence="2">CHS0354</strain>
        <tissue evidence="2">Mantle</tissue>
    </source>
</reference>
<reference evidence="2" key="3">
    <citation type="submission" date="2023-05" db="EMBL/GenBank/DDBJ databases">
        <authorList>
            <person name="Smith C.H."/>
        </authorList>
    </citation>
    <scope>NUCLEOTIDE SEQUENCE</scope>
    <source>
        <strain evidence="2">CHS0354</strain>
        <tissue evidence="2">Mantle</tissue>
    </source>
</reference>
<keyword evidence="3" id="KW-1185">Reference proteome</keyword>
<evidence type="ECO:0000313" key="3">
    <source>
        <dbReference type="Proteomes" id="UP001195483"/>
    </source>
</evidence>
<dbReference type="AlphaFoldDB" id="A0AAE0SEZ8"/>
<feature type="region of interest" description="Disordered" evidence="1">
    <location>
        <begin position="28"/>
        <end position="58"/>
    </location>
</feature>
<dbReference type="Proteomes" id="UP001195483">
    <property type="component" value="Unassembled WGS sequence"/>
</dbReference>
<protein>
    <submittedName>
        <fullName evidence="2">Uncharacterized protein</fullName>
    </submittedName>
</protein>
<accession>A0AAE0SEZ8</accession>
<comment type="caution">
    <text evidence="2">The sequence shown here is derived from an EMBL/GenBank/DDBJ whole genome shotgun (WGS) entry which is preliminary data.</text>
</comment>
<sequence>MNEHEAKDNVFNKSEKIGSGVMYLGMGKCSKNPPEKGPIDCHPQPNERAPYARSVELH</sequence>
<evidence type="ECO:0000313" key="2">
    <source>
        <dbReference type="EMBL" id="KAK3590810.1"/>
    </source>
</evidence>
<proteinExistence type="predicted"/>
<dbReference type="EMBL" id="JAEAOA010002248">
    <property type="protein sequence ID" value="KAK3590810.1"/>
    <property type="molecule type" value="Genomic_DNA"/>
</dbReference>
<reference evidence="2" key="1">
    <citation type="journal article" date="2021" name="Genome Biol. Evol.">
        <title>A High-Quality Reference Genome for a Parasitic Bivalve with Doubly Uniparental Inheritance (Bivalvia: Unionida).</title>
        <authorList>
            <person name="Smith C.H."/>
        </authorList>
    </citation>
    <scope>NUCLEOTIDE SEQUENCE</scope>
    <source>
        <strain evidence="2">CHS0354</strain>
    </source>
</reference>
<gene>
    <name evidence="2" type="ORF">CHS0354_038696</name>
</gene>
<name>A0AAE0SEZ8_9BIVA</name>